<dbReference type="InterPro" id="IPR004305">
    <property type="entry name" value="Thiaminase-2/PQQC"/>
</dbReference>
<comment type="similarity">
    <text evidence="3 9">Belongs to the TenA family.</text>
</comment>
<name>A0A1H9HEV3_9LACT</name>
<dbReference type="PANTHER" id="PTHR43198">
    <property type="entry name" value="BIFUNCTIONAL TH2 PROTEIN"/>
    <property type="match status" value="1"/>
</dbReference>
<protein>
    <recommendedName>
        <fullName evidence="6 9">Aminopyrimidine aminohydrolase</fullName>
        <ecNumber evidence="5 9">3.5.99.2</ecNumber>
    </recommendedName>
</protein>
<dbReference type="Pfam" id="PF03070">
    <property type="entry name" value="TENA_THI-4"/>
    <property type="match status" value="1"/>
</dbReference>
<dbReference type="InterPro" id="IPR050967">
    <property type="entry name" value="Thiamine_Salvage_TenA"/>
</dbReference>
<accession>A0A1H9HEV3</accession>
<dbReference type="NCBIfam" id="TIGR04306">
    <property type="entry name" value="salvage_TenA"/>
    <property type="match status" value="1"/>
</dbReference>
<evidence type="ECO:0000256" key="9">
    <source>
        <dbReference type="RuleBase" id="RU363093"/>
    </source>
</evidence>
<evidence type="ECO:0000256" key="3">
    <source>
        <dbReference type="ARBA" id="ARBA00010264"/>
    </source>
</evidence>
<dbReference type="AlphaFoldDB" id="A0A1H9HEV3"/>
<keyword evidence="7 9" id="KW-0784">Thiamine biosynthesis</keyword>
<dbReference type="PANTHER" id="PTHR43198:SF2">
    <property type="entry name" value="SI:CH1073-67J19.1-RELATED"/>
    <property type="match status" value="1"/>
</dbReference>
<evidence type="ECO:0000313" key="11">
    <source>
        <dbReference type="EMBL" id="SEQ60879.1"/>
    </source>
</evidence>
<dbReference type="GO" id="GO:0050334">
    <property type="term" value="F:thiaminase activity"/>
    <property type="evidence" value="ECO:0007669"/>
    <property type="project" value="UniProtKB-EC"/>
</dbReference>
<dbReference type="SUPFAM" id="SSF48613">
    <property type="entry name" value="Heme oxygenase-like"/>
    <property type="match status" value="1"/>
</dbReference>
<proteinExistence type="inferred from homology"/>
<dbReference type="EC" id="3.5.99.2" evidence="5 9"/>
<comment type="pathway">
    <text evidence="2 9">Cofactor biosynthesis; thiamine diphosphate biosynthesis.</text>
</comment>
<evidence type="ECO:0000256" key="6">
    <source>
        <dbReference type="ARBA" id="ARBA00013647"/>
    </source>
</evidence>
<dbReference type="InterPro" id="IPR027574">
    <property type="entry name" value="Thiaminase_II"/>
</dbReference>
<dbReference type="RefSeq" id="WP_089745708.1">
    <property type="nucleotide sequence ID" value="NZ_FOGF01000002.1"/>
</dbReference>
<dbReference type="OrthoDB" id="34166at2"/>
<evidence type="ECO:0000256" key="8">
    <source>
        <dbReference type="ARBA" id="ARBA00048337"/>
    </source>
</evidence>
<dbReference type="STRING" id="137733.SAMN05421767_10282"/>
<dbReference type="GO" id="GO:0009228">
    <property type="term" value="P:thiamine biosynthetic process"/>
    <property type="evidence" value="ECO:0007669"/>
    <property type="project" value="UniProtKB-KW"/>
</dbReference>
<feature type="domain" description="Thiaminase-2/PQQC" evidence="10">
    <location>
        <begin position="10"/>
        <end position="217"/>
    </location>
</feature>
<gene>
    <name evidence="11" type="ORF">SAMN05421767_10282</name>
</gene>
<dbReference type="CDD" id="cd19360">
    <property type="entry name" value="TenA_C_SaTenA-like"/>
    <property type="match status" value="1"/>
</dbReference>
<dbReference type="GO" id="GO:0005829">
    <property type="term" value="C:cytosol"/>
    <property type="evidence" value="ECO:0007669"/>
    <property type="project" value="TreeGrafter"/>
</dbReference>
<evidence type="ECO:0000256" key="5">
    <source>
        <dbReference type="ARBA" id="ARBA00012684"/>
    </source>
</evidence>
<keyword evidence="12" id="KW-1185">Reference proteome</keyword>
<organism evidence="11 12">
    <name type="scientific">Granulicatella balaenopterae</name>
    <dbReference type="NCBI Taxonomy" id="137733"/>
    <lineage>
        <taxon>Bacteria</taxon>
        <taxon>Bacillati</taxon>
        <taxon>Bacillota</taxon>
        <taxon>Bacilli</taxon>
        <taxon>Lactobacillales</taxon>
        <taxon>Carnobacteriaceae</taxon>
        <taxon>Granulicatella</taxon>
    </lineage>
</organism>
<dbReference type="Proteomes" id="UP000198556">
    <property type="component" value="Unassembled WGS sequence"/>
</dbReference>
<dbReference type="InterPro" id="IPR016084">
    <property type="entry name" value="Haem_Oase-like_multi-hlx"/>
</dbReference>
<evidence type="ECO:0000256" key="4">
    <source>
        <dbReference type="ARBA" id="ARBA00011881"/>
    </source>
</evidence>
<keyword evidence="9" id="KW-0378">Hydrolase</keyword>
<reference evidence="11 12" key="1">
    <citation type="submission" date="2016-10" db="EMBL/GenBank/DDBJ databases">
        <authorList>
            <person name="de Groot N.N."/>
        </authorList>
    </citation>
    <scope>NUCLEOTIDE SEQUENCE [LARGE SCALE GENOMIC DNA]</scope>
    <source>
        <strain evidence="11 12">DSM 15827</strain>
    </source>
</reference>
<dbReference type="UniPathway" id="UPA00060"/>
<evidence type="ECO:0000259" key="10">
    <source>
        <dbReference type="Pfam" id="PF03070"/>
    </source>
</evidence>
<comment type="subunit">
    <text evidence="4">Homotetramer.</text>
</comment>
<comment type="catalytic activity">
    <reaction evidence="8 9">
        <text>thiamine + H2O = 5-(2-hydroxyethyl)-4-methylthiazole + 4-amino-5-hydroxymethyl-2-methylpyrimidine + H(+)</text>
        <dbReference type="Rhea" id="RHEA:17509"/>
        <dbReference type="ChEBI" id="CHEBI:15377"/>
        <dbReference type="ChEBI" id="CHEBI:15378"/>
        <dbReference type="ChEBI" id="CHEBI:16892"/>
        <dbReference type="ChEBI" id="CHEBI:17957"/>
        <dbReference type="ChEBI" id="CHEBI:18385"/>
        <dbReference type="EC" id="3.5.99.2"/>
    </reaction>
</comment>
<evidence type="ECO:0000313" key="12">
    <source>
        <dbReference type="Proteomes" id="UP000198556"/>
    </source>
</evidence>
<evidence type="ECO:0000256" key="1">
    <source>
        <dbReference type="ARBA" id="ARBA00001881"/>
    </source>
</evidence>
<comment type="catalytic activity">
    <reaction evidence="1 9">
        <text>4-amino-5-aminomethyl-2-methylpyrimidine + H2O = 4-amino-5-hydroxymethyl-2-methylpyrimidine + NH4(+)</text>
        <dbReference type="Rhea" id="RHEA:31799"/>
        <dbReference type="ChEBI" id="CHEBI:15377"/>
        <dbReference type="ChEBI" id="CHEBI:16892"/>
        <dbReference type="ChEBI" id="CHEBI:28938"/>
        <dbReference type="ChEBI" id="CHEBI:63416"/>
        <dbReference type="EC" id="3.5.99.2"/>
    </reaction>
</comment>
<sequence>MQHTDIIKEKAAPIVDLIYNDGFVQGLINGDLDKEAVAHYLRADSRYLKSFLDVYAILLAKTSHLDEKKYLLEQVLFLMDGEHDAHHNLAEYIGIPYEEIIADGEWYPAADHYIKHMLYNAYAKPFEYAIAASTPCPWVYFEIATRILKEHTITDDHPFKVWIDFYADDMVRDIMNSLDTIMNKYCDKASEKEQKELYKNFLESCEHERNFFNMAYTQQRWLVEL</sequence>
<comment type="function">
    <text evidence="9">Catalyzes an amino-pyrimidine hydrolysis reaction at the C5' of the pyrimidine moiety of thiamine compounds, a reaction that is part of a thiamine salvage pathway.</text>
</comment>
<evidence type="ECO:0000256" key="2">
    <source>
        <dbReference type="ARBA" id="ARBA00004948"/>
    </source>
</evidence>
<evidence type="ECO:0000256" key="7">
    <source>
        <dbReference type="ARBA" id="ARBA00022977"/>
    </source>
</evidence>
<dbReference type="GO" id="GO:0009229">
    <property type="term" value="P:thiamine diphosphate biosynthetic process"/>
    <property type="evidence" value="ECO:0007669"/>
    <property type="project" value="UniProtKB-UniPathway"/>
</dbReference>
<dbReference type="EMBL" id="FOGF01000002">
    <property type="protein sequence ID" value="SEQ60879.1"/>
    <property type="molecule type" value="Genomic_DNA"/>
</dbReference>
<dbReference type="Gene3D" id="1.20.910.10">
    <property type="entry name" value="Heme oxygenase-like"/>
    <property type="match status" value="1"/>
</dbReference>